<feature type="region of interest" description="Disordered" evidence="1">
    <location>
        <begin position="872"/>
        <end position="898"/>
    </location>
</feature>
<feature type="compositionally biased region" description="Acidic residues" evidence="1">
    <location>
        <begin position="872"/>
        <end position="889"/>
    </location>
</feature>
<feature type="compositionally biased region" description="Basic and acidic residues" evidence="1">
    <location>
        <begin position="194"/>
        <end position="230"/>
    </location>
</feature>
<feature type="compositionally biased region" description="Basic and acidic residues" evidence="1">
    <location>
        <begin position="44"/>
        <end position="63"/>
    </location>
</feature>
<dbReference type="OrthoDB" id="5369448at2759"/>
<feature type="region of interest" description="Disordered" evidence="1">
    <location>
        <begin position="160"/>
        <end position="362"/>
    </location>
</feature>
<evidence type="ECO:0000256" key="1">
    <source>
        <dbReference type="SAM" id="MobiDB-lite"/>
    </source>
</evidence>
<sequence>MRKTPPPQDFEIHVDSSCLSEPTQEDTTMSAERIPSNESSQTVVHHDSWTEEELKNEAPANEHAEEEPVENHPQEEDKENSPPPADIDVKEKKAPEPEAVDESHDAEEPTEEVVEPEVVAEEPQTADEEEDDKEREARERRIQRIEAEIQAAARAVVANIHHDHYEGHNDSVLSSQTDESYNQEATQLSYEGTELSHEDDKEDSFVSDHETPSEHHSDQEGGDSSSHHDGDVDDDVFSSSDRSKRSSMDSLHSSDENQKLLTSPMVGEEAASANEEETMSRIPSMSSYIHTPTPAGDHTPSKVLSRPPFRTPSSVRAMQMSSPTPSLFSSPRSTKRHLPTVSRIGTPNSQYSPSKRTPTRLKPRKPAPLVLLHVTVLPLQWPYSYLMSSSEIPESLQHVKESWRLLQDKVGDTVLERGILLSHPQESYEVLEERLYEALELPVRPRARILKCGHYMGPLDAETPSSDEENDYFEGADIRDGRKWCDICGRDVRVEEVGDLPRGEKRFTVKIYASNGLMRAGAWEAAWREMERVDVELEPFVDANQRVELEHLKAITPQETHVEEAEDDGFVDEVVEVIEHVHDHTNEQERKVQEARAREKEEMIERMAQEDEMKQRIAEEEEMKNLMAEEEELKRRMAEEDAMRRHMDEQEHIRQNEERMREVYSQQSQRPSSTRRNSSRSSVHDDSSLPELLLAACKVVLRDSKNIAIGALSVLVILLAITARPTHEQVPHSVVMDNVSVPQITTTVFKESPMTSIDSLQSTTEQVIQFASKATELEAVSQVTTTVIREYTVTEKVPVATSAESIEVLSSILESVSVSQVTTTVFREKTVTERVLAPTSADAGADPCETIIAPKNQVPVIEAQALNEEELELEQAEVEESPETEDEATNEQNTMPEIVLEDETAQKVFGPNIEPAANSEVADQVTTNLDIEVNSATEEA</sequence>
<dbReference type="STRING" id="576137.A0A1L7WVT1"/>
<reference evidence="2 3" key="1">
    <citation type="submission" date="2016-03" db="EMBL/GenBank/DDBJ databases">
        <authorList>
            <person name="Ploux O."/>
        </authorList>
    </citation>
    <scope>NUCLEOTIDE SEQUENCE [LARGE SCALE GENOMIC DNA]</scope>
    <source>
        <strain evidence="2 3">UAMH 11012</strain>
    </source>
</reference>
<proteinExistence type="predicted"/>
<gene>
    <name evidence="2" type="ORF">PAC_06778</name>
</gene>
<feature type="region of interest" description="Disordered" evidence="1">
    <location>
        <begin position="1"/>
        <end position="141"/>
    </location>
</feature>
<feature type="compositionally biased region" description="Polar residues" evidence="1">
    <location>
        <begin position="171"/>
        <end position="190"/>
    </location>
</feature>
<organism evidence="2 3">
    <name type="scientific">Phialocephala subalpina</name>
    <dbReference type="NCBI Taxonomy" id="576137"/>
    <lineage>
        <taxon>Eukaryota</taxon>
        <taxon>Fungi</taxon>
        <taxon>Dikarya</taxon>
        <taxon>Ascomycota</taxon>
        <taxon>Pezizomycotina</taxon>
        <taxon>Leotiomycetes</taxon>
        <taxon>Helotiales</taxon>
        <taxon>Mollisiaceae</taxon>
        <taxon>Phialocephala</taxon>
        <taxon>Phialocephala fortinii species complex</taxon>
    </lineage>
</organism>
<feature type="compositionally biased region" description="Acidic residues" evidence="1">
    <location>
        <begin position="108"/>
        <end position="133"/>
    </location>
</feature>
<feature type="compositionally biased region" description="Basic and acidic residues" evidence="1">
    <location>
        <begin position="87"/>
        <end position="107"/>
    </location>
</feature>
<protein>
    <recommendedName>
        <fullName evidence="4">Pathway-specific nitrogen regulator</fullName>
    </recommendedName>
</protein>
<evidence type="ECO:0008006" key="4">
    <source>
        <dbReference type="Google" id="ProtNLM"/>
    </source>
</evidence>
<dbReference type="AlphaFoldDB" id="A0A1L7WVT1"/>
<feature type="compositionally biased region" description="Polar residues" evidence="1">
    <location>
        <begin position="311"/>
        <end position="332"/>
    </location>
</feature>
<feature type="compositionally biased region" description="Basic and acidic residues" evidence="1">
    <location>
        <begin position="160"/>
        <end position="169"/>
    </location>
</feature>
<name>A0A1L7WVT1_9HELO</name>
<feature type="compositionally biased region" description="Polar residues" evidence="1">
    <location>
        <begin position="17"/>
        <end position="43"/>
    </location>
</feature>
<feature type="compositionally biased region" description="Basic and acidic residues" evidence="1">
    <location>
        <begin position="642"/>
        <end position="662"/>
    </location>
</feature>
<feature type="compositionally biased region" description="Low complexity" evidence="1">
    <location>
        <begin position="665"/>
        <end position="681"/>
    </location>
</feature>
<evidence type="ECO:0000313" key="2">
    <source>
        <dbReference type="EMBL" id="CZR56889.1"/>
    </source>
</evidence>
<feature type="compositionally biased region" description="Basic and acidic residues" evidence="1">
    <location>
        <begin position="241"/>
        <end position="258"/>
    </location>
</feature>
<dbReference type="EMBL" id="FJOG01000009">
    <property type="protein sequence ID" value="CZR56889.1"/>
    <property type="molecule type" value="Genomic_DNA"/>
</dbReference>
<feature type="region of interest" description="Disordered" evidence="1">
    <location>
        <begin position="642"/>
        <end position="687"/>
    </location>
</feature>
<evidence type="ECO:0000313" key="3">
    <source>
        <dbReference type="Proteomes" id="UP000184330"/>
    </source>
</evidence>
<accession>A0A1L7WVT1</accession>
<feature type="compositionally biased region" description="Polar residues" evidence="1">
    <location>
        <begin position="343"/>
        <end position="356"/>
    </location>
</feature>
<keyword evidence="3" id="KW-1185">Reference proteome</keyword>
<feature type="compositionally biased region" description="Polar residues" evidence="1">
    <location>
        <begin position="281"/>
        <end position="290"/>
    </location>
</feature>
<dbReference type="Proteomes" id="UP000184330">
    <property type="component" value="Unassembled WGS sequence"/>
</dbReference>